<keyword evidence="2" id="KW-0176">Collagen</keyword>
<name>A0A1H4G3Y8_9BACT</name>
<dbReference type="Pfam" id="PF01391">
    <property type="entry name" value="Collagen"/>
    <property type="match status" value="2"/>
</dbReference>
<proteinExistence type="predicted"/>
<dbReference type="STRING" id="408074.SAMN05660909_04905"/>
<dbReference type="AlphaFoldDB" id="A0A1H4G3Y8"/>
<protein>
    <submittedName>
        <fullName evidence="2">Collagen triple helix repeat-containing protein</fullName>
    </submittedName>
</protein>
<dbReference type="EMBL" id="FNRL01000032">
    <property type="protein sequence ID" value="SEB04031.1"/>
    <property type="molecule type" value="Genomic_DNA"/>
</dbReference>
<evidence type="ECO:0000313" key="2">
    <source>
        <dbReference type="EMBL" id="SEB04031.1"/>
    </source>
</evidence>
<dbReference type="PANTHER" id="PTHR24023">
    <property type="entry name" value="COLLAGEN ALPHA"/>
    <property type="match status" value="1"/>
</dbReference>
<gene>
    <name evidence="2" type="ORF">SAMN05660909_04905</name>
</gene>
<dbReference type="GO" id="GO:0005615">
    <property type="term" value="C:extracellular space"/>
    <property type="evidence" value="ECO:0007669"/>
    <property type="project" value="TreeGrafter"/>
</dbReference>
<reference evidence="3" key="1">
    <citation type="submission" date="2016-10" db="EMBL/GenBank/DDBJ databases">
        <authorList>
            <person name="Varghese N."/>
            <person name="Submissions S."/>
        </authorList>
    </citation>
    <scope>NUCLEOTIDE SEQUENCE [LARGE SCALE GENOMIC DNA]</scope>
    <source>
        <strain evidence="3">DSM 23920</strain>
    </source>
</reference>
<dbReference type="GO" id="GO:0031012">
    <property type="term" value="C:extracellular matrix"/>
    <property type="evidence" value="ECO:0007669"/>
    <property type="project" value="TreeGrafter"/>
</dbReference>
<keyword evidence="3" id="KW-1185">Reference proteome</keyword>
<organism evidence="2 3">
    <name type="scientific">Chitinophaga terrae</name>
    <name type="common">ex Kim and Jung 2007</name>
    <dbReference type="NCBI Taxonomy" id="408074"/>
    <lineage>
        <taxon>Bacteria</taxon>
        <taxon>Pseudomonadati</taxon>
        <taxon>Bacteroidota</taxon>
        <taxon>Chitinophagia</taxon>
        <taxon>Chitinophagales</taxon>
        <taxon>Chitinophagaceae</taxon>
        <taxon>Chitinophaga</taxon>
    </lineage>
</organism>
<feature type="region of interest" description="Disordered" evidence="1">
    <location>
        <begin position="39"/>
        <end position="206"/>
    </location>
</feature>
<dbReference type="Proteomes" id="UP000199656">
    <property type="component" value="Unassembled WGS sequence"/>
</dbReference>
<evidence type="ECO:0000256" key="1">
    <source>
        <dbReference type="SAM" id="MobiDB-lite"/>
    </source>
</evidence>
<dbReference type="InterPro" id="IPR008160">
    <property type="entry name" value="Collagen"/>
</dbReference>
<dbReference type="OrthoDB" id="677894at2"/>
<dbReference type="InterPro" id="IPR050149">
    <property type="entry name" value="Collagen_superfamily"/>
</dbReference>
<dbReference type="PANTHER" id="PTHR24023:SF1082">
    <property type="entry name" value="COLLAGEN TRIPLE HELIX REPEAT"/>
    <property type="match status" value="1"/>
</dbReference>
<evidence type="ECO:0000313" key="3">
    <source>
        <dbReference type="Proteomes" id="UP000199656"/>
    </source>
</evidence>
<accession>A0A1H4G3Y8</accession>
<sequence length="412" mass="42888">MYAGDGAPTANIGQVGDFYLDKISGMLYGPKTSSGWTALFSMKGPKGDPGAQGPKGNTGAQGPKGDPGAQGPKGNTGAQGPKGDPGAQGPKGDPGTQGPKGDPGTQGPKGDPGTQGPKGDPGAQGPKGDPGTQGPKGDPGAQGPKGDPGAQGPKGDPGAQGPKGDPGTQGPKGDPGAQGPKGDPGAPGSQILSGDGTPDPALGSTGDYYLDKTNHILYGPKTDEGWGFGLELSSASNASVKVFTYSSPNFNIYQDKGITGTANLQYPIHFDLPTSVNWQEANDHGAVLVYWSFRGDRGYFQWQTFPYTYQGSIYDNGAFVASDVLFHVNYLLNDDPAANSWYLTFWPTITGAMIKELPEPHSPGSLYDWYPVPFAAIKVVVISGEYMGEFGNARLGAFRNYEEVKRRFHLEE</sequence>